<dbReference type="RefSeq" id="WP_011630014.1">
    <property type="nucleotide sequence ID" value="NC_008340.1"/>
</dbReference>
<dbReference type="KEGG" id="aeh:Mlg_2278"/>
<evidence type="ECO:0000313" key="1">
    <source>
        <dbReference type="EMBL" id="ABI57620.1"/>
    </source>
</evidence>
<keyword evidence="2" id="KW-1185">Reference proteome</keyword>
<gene>
    <name evidence="1" type="ordered locus">Mlg_2278</name>
</gene>
<accession>Q0A6B7</accession>
<sequence length="132" mass="14590">MKKRLLALPLMWVLLFAGTPVLLSGCAALVAGGGAAGAVAYVRGELRSELECGYRQCRDATEAAIRQLELAEVDRRTDGLTARYELEDADDKTVHIRVLKKTDNISEVRIRVGHFGDETKSRHILRAIEDNL</sequence>
<evidence type="ECO:0008006" key="3">
    <source>
        <dbReference type="Google" id="ProtNLM"/>
    </source>
</evidence>
<evidence type="ECO:0000313" key="2">
    <source>
        <dbReference type="Proteomes" id="UP000001962"/>
    </source>
</evidence>
<dbReference type="eggNOG" id="ENOG503379K">
    <property type="taxonomic scope" value="Bacteria"/>
</dbReference>
<dbReference type="InterPro" id="IPR021952">
    <property type="entry name" value="Flpp3-like"/>
</dbReference>
<dbReference type="EMBL" id="CP000453">
    <property type="protein sequence ID" value="ABI57620.1"/>
    <property type="molecule type" value="Genomic_DNA"/>
</dbReference>
<reference evidence="2" key="1">
    <citation type="submission" date="2006-08" db="EMBL/GenBank/DDBJ databases">
        <title>Complete sequence of Alkalilimnicola ehrilichei MLHE-1.</title>
        <authorList>
            <person name="Copeland A."/>
            <person name="Lucas S."/>
            <person name="Lapidus A."/>
            <person name="Barry K."/>
            <person name="Detter J.C."/>
            <person name="Glavina del Rio T."/>
            <person name="Hammon N."/>
            <person name="Israni S."/>
            <person name="Dalin E."/>
            <person name="Tice H."/>
            <person name="Pitluck S."/>
            <person name="Sims D."/>
            <person name="Brettin T."/>
            <person name="Bruce D."/>
            <person name="Han C."/>
            <person name="Tapia R."/>
            <person name="Gilna P."/>
            <person name="Schmutz J."/>
            <person name="Larimer F."/>
            <person name="Land M."/>
            <person name="Hauser L."/>
            <person name="Kyrpides N."/>
            <person name="Mikhailova N."/>
            <person name="Oremland R.S."/>
            <person name="Hoeft S.E."/>
            <person name="Switzer-Blum J."/>
            <person name="Kulp T."/>
            <person name="King G."/>
            <person name="Tabita R."/>
            <person name="Witte B."/>
            <person name="Santini J.M."/>
            <person name="Basu P."/>
            <person name="Hollibaugh J.T."/>
            <person name="Xie G."/>
            <person name="Stolz J.F."/>
            <person name="Richardson P."/>
        </authorList>
    </citation>
    <scope>NUCLEOTIDE SEQUENCE [LARGE SCALE GENOMIC DNA]</scope>
    <source>
        <strain evidence="2">ATCC BAA-1101 / DSM 17681 / MLHE-1</strain>
    </source>
</reference>
<dbReference type="AlphaFoldDB" id="Q0A6B7"/>
<name>Q0A6B7_ALKEH</name>
<proteinExistence type="predicted"/>
<dbReference type="PROSITE" id="PS51257">
    <property type="entry name" value="PROKAR_LIPOPROTEIN"/>
    <property type="match status" value="1"/>
</dbReference>
<dbReference type="Proteomes" id="UP000001962">
    <property type="component" value="Chromosome"/>
</dbReference>
<dbReference type="Pfam" id="PF12092">
    <property type="entry name" value="DUF3568"/>
    <property type="match status" value="1"/>
</dbReference>
<organism evidence="1 2">
    <name type="scientific">Alkalilimnicola ehrlichii (strain ATCC BAA-1101 / DSM 17681 / MLHE-1)</name>
    <dbReference type="NCBI Taxonomy" id="187272"/>
    <lineage>
        <taxon>Bacteria</taxon>
        <taxon>Pseudomonadati</taxon>
        <taxon>Pseudomonadota</taxon>
        <taxon>Gammaproteobacteria</taxon>
        <taxon>Chromatiales</taxon>
        <taxon>Ectothiorhodospiraceae</taxon>
        <taxon>Alkalilimnicola</taxon>
    </lineage>
</organism>
<dbReference type="HOGENOM" id="CLU_153754_0_0_6"/>
<dbReference type="OrthoDB" id="5604680at2"/>
<protein>
    <recommendedName>
        <fullName evidence="3">DUF3568 family protein</fullName>
    </recommendedName>
</protein>